<name>A0A329MS03_9BACL</name>
<dbReference type="InterPro" id="IPR000917">
    <property type="entry name" value="Sulfatase_N"/>
</dbReference>
<keyword evidence="3" id="KW-1185">Reference proteome</keyword>
<protein>
    <submittedName>
        <fullName evidence="2">Heparan N-sulfatase</fullName>
    </submittedName>
</protein>
<dbReference type="InterPro" id="IPR017850">
    <property type="entry name" value="Alkaline_phosphatase_core_sf"/>
</dbReference>
<reference evidence="2 3" key="1">
    <citation type="journal article" date="2009" name="Int. J. Syst. Evol. Microbiol.">
        <title>Paenibacillus contaminans sp. nov., isolated from a contaminated laboratory plate.</title>
        <authorList>
            <person name="Chou J.H."/>
            <person name="Lee J.H."/>
            <person name="Lin M.C."/>
            <person name="Chang P.S."/>
            <person name="Arun A.B."/>
            <person name="Young C.C."/>
            <person name="Chen W.M."/>
        </authorList>
    </citation>
    <scope>NUCLEOTIDE SEQUENCE [LARGE SCALE GENOMIC DNA]</scope>
    <source>
        <strain evidence="2 3">CKOBP-6</strain>
    </source>
</reference>
<sequence length="482" mass="55255">MVLSTKKPNILFAIADDASHMSAYGHRFVCTPNFDLVAKEGVLFNCAYTTNPKCAPSRASIVTGMHTWQLEEACNHFNVFPSKFALYPDLLEEAGYLVGFTGKGWSPGDWKRNGLKRNPAGTEYNNMWLDPPAETRITKNDYAANFEEFLSHRNEEQPFCFWYGGREPHRPYISGEGIRAGKKLEDVDVPPYLPDNDIVRSDLLDYAYEIEWFDKHLGLMMAKLDEIGELDNTLIIVTSDNGMPFPRVKGQMVDPDFRLPFAACWKGAVPGGRISDDLISFIDIAPTFLEAAGLSIHPQMKGKSLVGLLKSGKFGVIDKERNRVYMGRERHDLGYENDWAYPVRCVRMERYLYIRNFKPDMWPAGNPETGFTNVDSSPTKDLILQQHEEGKDHYYNLAFGKNPSEQMYDIKEDPYCLDNLADKPEYLKLKQFLWDDLSGLLRDTCDPRFLGDGDIFDRYEYVGDADHSWKALQEGRWKKQNY</sequence>
<accession>A0A329MS03</accession>
<gene>
    <name evidence="2" type="ORF">DQG23_05120</name>
</gene>
<dbReference type="Proteomes" id="UP000250369">
    <property type="component" value="Unassembled WGS sequence"/>
</dbReference>
<dbReference type="Gene3D" id="3.40.720.10">
    <property type="entry name" value="Alkaline Phosphatase, subunit A"/>
    <property type="match status" value="1"/>
</dbReference>
<evidence type="ECO:0000313" key="2">
    <source>
        <dbReference type="EMBL" id="RAV22330.1"/>
    </source>
</evidence>
<proteinExistence type="predicted"/>
<dbReference type="InterPro" id="IPR052701">
    <property type="entry name" value="GAG_Ulvan_Degrading_Sulfatases"/>
</dbReference>
<dbReference type="PANTHER" id="PTHR43751">
    <property type="entry name" value="SULFATASE"/>
    <property type="match status" value="1"/>
</dbReference>
<dbReference type="SUPFAM" id="SSF53649">
    <property type="entry name" value="Alkaline phosphatase-like"/>
    <property type="match status" value="1"/>
</dbReference>
<organism evidence="2 3">
    <name type="scientific">Paenibacillus contaminans</name>
    <dbReference type="NCBI Taxonomy" id="450362"/>
    <lineage>
        <taxon>Bacteria</taxon>
        <taxon>Bacillati</taxon>
        <taxon>Bacillota</taxon>
        <taxon>Bacilli</taxon>
        <taxon>Bacillales</taxon>
        <taxon>Paenibacillaceae</taxon>
        <taxon>Paenibacillus</taxon>
    </lineage>
</organism>
<evidence type="ECO:0000259" key="1">
    <source>
        <dbReference type="Pfam" id="PF00884"/>
    </source>
</evidence>
<comment type="caution">
    <text evidence="2">The sequence shown here is derived from an EMBL/GenBank/DDBJ whole genome shotgun (WGS) entry which is preliminary data.</text>
</comment>
<evidence type="ECO:0000313" key="3">
    <source>
        <dbReference type="Proteomes" id="UP000250369"/>
    </source>
</evidence>
<feature type="domain" description="Sulfatase N-terminal" evidence="1">
    <location>
        <begin position="8"/>
        <end position="293"/>
    </location>
</feature>
<dbReference type="EMBL" id="QMFB01000002">
    <property type="protein sequence ID" value="RAV22330.1"/>
    <property type="molecule type" value="Genomic_DNA"/>
</dbReference>
<dbReference type="OrthoDB" id="9762324at2"/>
<dbReference type="PANTHER" id="PTHR43751:SF1">
    <property type="entry name" value="SULFATASE ATSG-RELATED"/>
    <property type="match status" value="1"/>
</dbReference>
<dbReference type="Pfam" id="PF00884">
    <property type="entry name" value="Sulfatase"/>
    <property type="match status" value="1"/>
</dbReference>
<dbReference type="CDD" id="cd16027">
    <property type="entry name" value="SGSH"/>
    <property type="match status" value="1"/>
</dbReference>
<dbReference type="AlphaFoldDB" id="A0A329MS03"/>